<comment type="caution">
    <text evidence="8">The sequence shown here is derived from an EMBL/GenBank/DDBJ whole genome shotgun (WGS) entry which is preliminary data.</text>
</comment>
<comment type="catalytic activity">
    <reaction evidence="1">
        <text>Hydrolysis of terminal non-reducing alpha-L-rhamnose residues in alpha-L-rhamnosides.</text>
        <dbReference type="EC" id="3.2.1.40"/>
    </reaction>
</comment>
<gene>
    <name evidence="8" type="ORF">ACFPK8_10460</name>
</gene>
<dbReference type="Proteomes" id="UP001595937">
    <property type="component" value="Unassembled WGS sequence"/>
</dbReference>
<dbReference type="InterPro" id="IPR013737">
    <property type="entry name" value="Bac_rhamnosid_N"/>
</dbReference>
<dbReference type="InterPro" id="IPR016007">
    <property type="entry name" value="Alpha_rhamnosid"/>
</dbReference>
<evidence type="ECO:0000313" key="8">
    <source>
        <dbReference type="EMBL" id="MFC5297933.1"/>
    </source>
</evidence>
<keyword evidence="3 8" id="KW-0378">Hydrolase</keyword>
<dbReference type="GO" id="GO:0016787">
    <property type="term" value="F:hydrolase activity"/>
    <property type="evidence" value="ECO:0007669"/>
    <property type="project" value="UniProtKB-KW"/>
</dbReference>
<evidence type="ECO:0000259" key="6">
    <source>
        <dbReference type="Pfam" id="PF17389"/>
    </source>
</evidence>
<dbReference type="EMBL" id="JBHSLN010000023">
    <property type="protein sequence ID" value="MFC5297933.1"/>
    <property type="molecule type" value="Genomic_DNA"/>
</dbReference>
<dbReference type="InterPro" id="IPR008928">
    <property type="entry name" value="6-hairpin_glycosidase_sf"/>
</dbReference>
<evidence type="ECO:0000256" key="1">
    <source>
        <dbReference type="ARBA" id="ARBA00001445"/>
    </source>
</evidence>
<organism evidence="8 9">
    <name type="scientific">Brachybacterium tyrofermentans</name>
    <dbReference type="NCBI Taxonomy" id="47848"/>
    <lineage>
        <taxon>Bacteria</taxon>
        <taxon>Bacillati</taxon>
        <taxon>Actinomycetota</taxon>
        <taxon>Actinomycetes</taxon>
        <taxon>Micrococcales</taxon>
        <taxon>Dermabacteraceae</taxon>
        <taxon>Brachybacterium</taxon>
    </lineage>
</organism>
<dbReference type="InterPro" id="IPR035398">
    <property type="entry name" value="Bac_rhamnosid_C"/>
</dbReference>
<dbReference type="InterPro" id="IPR012341">
    <property type="entry name" value="6hp_glycosidase-like_sf"/>
</dbReference>
<dbReference type="InterPro" id="IPR035396">
    <property type="entry name" value="Bac_rhamnosid6H"/>
</dbReference>
<feature type="domain" description="Alpha-L-rhamnosidase six-hairpin glycosidase" evidence="6">
    <location>
        <begin position="336"/>
        <end position="689"/>
    </location>
</feature>
<protein>
    <recommendedName>
        <fullName evidence="2">alpha-L-rhamnosidase</fullName>
        <ecNumber evidence="2">3.2.1.40</ecNumber>
    </recommendedName>
</protein>
<dbReference type="Gene3D" id="2.60.120.260">
    <property type="entry name" value="Galactose-binding domain-like"/>
    <property type="match status" value="2"/>
</dbReference>
<name>A0ABW0FGN1_9MICO</name>
<keyword evidence="9" id="KW-1185">Reference proteome</keyword>
<dbReference type="RefSeq" id="WP_193118070.1">
    <property type="nucleotide sequence ID" value="NZ_BAAAIR010000034.1"/>
</dbReference>
<dbReference type="Pfam" id="PF17389">
    <property type="entry name" value="Bac_rhamnosid6H"/>
    <property type="match status" value="1"/>
</dbReference>
<evidence type="ECO:0000259" key="5">
    <source>
        <dbReference type="Pfam" id="PF08531"/>
    </source>
</evidence>
<dbReference type="GeneID" id="303297084"/>
<evidence type="ECO:0000256" key="2">
    <source>
        <dbReference type="ARBA" id="ARBA00012652"/>
    </source>
</evidence>
<reference evidence="9" key="1">
    <citation type="journal article" date="2019" name="Int. J. Syst. Evol. Microbiol.">
        <title>The Global Catalogue of Microorganisms (GCM) 10K type strain sequencing project: providing services to taxonomists for standard genome sequencing and annotation.</title>
        <authorList>
            <consortium name="The Broad Institute Genomics Platform"/>
            <consortium name="The Broad Institute Genome Sequencing Center for Infectious Disease"/>
            <person name="Wu L."/>
            <person name="Ma J."/>
        </authorList>
    </citation>
    <scope>NUCLEOTIDE SEQUENCE [LARGE SCALE GENOMIC DNA]</scope>
    <source>
        <strain evidence="9">CGMCC 1.16455</strain>
    </source>
</reference>
<dbReference type="Pfam" id="PF08531">
    <property type="entry name" value="Bac_rhamnosid_N"/>
    <property type="match status" value="1"/>
</dbReference>
<evidence type="ECO:0000259" key="7">
    <source>
        <dbReference type="Pfam" id="PF17390"/>
    </source>
</evidence>
<sequence length="767" mass="83610">MADVNPSLARWIAAPGTDPQNPLLRTTFELSAPPTSARLLVTGLGAFRAFVNGSPYRPSRLDPGLTDPRHRVQVCEADVSELLTRGTNVLGISLGRGFHDMSTPNVWRWEQAPWRGPVRAWAHLRVELADGTSRAIATGEGWRTAPGPISADSMYEGEVFEGGQNPDAWLQAGFDDSDWEGVLVDRPGSGSRRAAPIAAPRMQLQVQEPVIVQEEIVPVEVAGPGPTNSGDARVVLDMGRVIAGWCRYTLRGQEPLEFSAVHGEKLRADGSVDADNEHIHADRFQEDLVRLGRDSPTFEPQFSYKGFRYVELQARLGTLEDLEVTGLLAHADLSVASALSSSDEYLVRFDAAMRASLANNMHHVPTDTPMHEKNGWTGDALTGLSAMVASFDMRRMLRKWALDQADGQRPDGSLSVIAPNPGWGYEELSPAPEWTSLLPELLDELATEYGEVDIVHELGPAAAAYLSYELGRRDEDGLVSGVLGDYLTPGSPGPAPEDKRLTATLFLAHGLRALAHAVELASIEGSPTDGNPWTSRGDQITGVPTPAQLLDDATTLEAAVNTVFLDPRRGVYRDPGSTEYRQTSNLVPLAFGVVPPSRVATVVSHLVADLEERDAHHDCGHIGVRFLLPVLSAHGHGELALRVLSNPTAPGWKGWLDAGNSTFMEMWHEPRSCSHYFMGTPATWIHENVAGLRRGPDGWREFDVVPDPDVPVGRIELSRRTIHGEIVVDVDRDARIVTLEVPEGTRARVMLPGLEQHLEPGLHSVSW</sequence>
<accession>A0ABW0FGN1</accession>
<proteinExistence type="predicted"/>
<feature type="domain" description="Alpha-L-rhamnosidase C-terminal" evidence="7">
    <location>
        <begin position="691"/>
        <end position="760"/>
    </location>
</feature>
<dbReference type="PANTHER" id="PTHR33307">
    <property type="entry name" value="ALPHA-RHAMNOSIDASE (EUROFUNG)"/>
    <property type="match status" value="1"/>
</dbReference>
<dbReference type="Pfam" id="PF17390">
    <property type="entry name" value="Bac_rhamnosid_C"/>
    <property type="match status" value="1"/>
</dbReference>
<feature type="domain" description="Alpha-L-rhamnosidase concanavalin-like" evidence="4">
    <location>
        <begin position="230"/>
        <end position="329"/>
    </location>
</feature>
<dbReference type="Pfam" id="PF05592">
    <property type="entry name" value="Bac_rhamnosid"/>
    <property type="match status" value="1"/>
</dbReference>
<evidence type="ECO:0000259" key="4">
    <source>
        <dbReference type="Pfam" id="PF05592"/>
    </source>
</evidence>
<dbReference type="Gene3D" id="2.60.420.10">
    <property type="entry name" value="Maltose phosphorylase, domain 3"/>
    <property type="match status" value="1"/>
</dbReference>
<dbReference type="SUPFAM" id="SSF48208">
    <property type="entry name" value="Six-hairpin glycosidases"/>
    <property type="match status" value="1"/>
</dbReference>
<evidence type="ECO:0000256" key="3">
    <source>
        <dbReference type="ARBA" id="ARBA00022801"/>
    </source>
</evidence>
<feature type="domain" description="Bacterial alpha-L-rhamnosidase N-terminal" evidence="5">
    <location>
        <begin position="34"/>
        <end position="184"/>
    </location>
</feature>
<dbReference type="InterPro" id="IPR008902">
    <property type="entry name" value="Rhamnosid_concanavalin"/>
</dbReference>
<dbReference type="PANTHER" id="PTHR33307:SF6">
    <property type="entry name" value="ALPHA-RHAMNOSIDASE (EUROFUNG)-RELATED"/>
    <property type="match status" value="1"/>
</dbReference>
<evidence type="ECO:0000313" key="9">
    <source>
        <dbReference type="Proteomes" id="UP001595937"/>
    </source>
</evidence>
<dbReference type="EC" id="3.2.1.40" evidence="2"/>
<dbReference type="Gene3D" id="1.50.10.10">
    <property type="match status" value="1"/>
</dbReference>